<feature type="domain" description="DUF4283" evidence="2">
    <location>
        <begin position="216"/>
        <end position="295"/>
    </location>
</feature>
<sequence length="467" mass="50471">MKKKKPKVSPAKSSPKSFPPAKSLTPKSDDKDFLHSSPVFVSDAQTGLVANEVTQQAGGSADLVPGAVLTFSDKTEIIDASTDPSSVLDEVLPLMPESSSMVPPSSSSASDPTEEIGSVKAATSAALLIATADANNVTLAEDVPSKGSDAVAGVAKPVSEAAQKEPVTTVPPAMTDWRSHAKGLGKRLSKKGEAFTLPSGEACIQIPNSVIEKNRKSWEPFVLGQFCSEPPSQGTLHNIVNGIWSKQYRDIAVSKMEGFAFLFRNPNVATTARVINQRLWQIKGQTMFVDKWEPGLVGHPKYLHPMTKNETNLEVAKVLTIIDPRKPLPEAVNVQFESGEISRVLVSSPWMPPVCEAHVLAHCPQKKRQEAPVKRTRRGRLKDTQKWMVVDATADTATQSQLQVQAGAFHQVQSEPPKSPPAASHSSRSKMELFAKSKLGTEKDKAVDHPILRSSPTHQILNLQILS</sequence>
<dbReference type="InterPro" id="IPR025558">
    <property type="entry name" value="DUF4283"/>
</dbReference>
<evidence type="ECO:0000313" key="3">
    <source>
        <dbReference type="EnsemblPlants" id="Bo1g134690.1"/>
    </source>
</evidence>
<dbReference type="Gramene" id="Bo1g134690.1">
    <property type="protein sequence ID" value="Bo1g134690.1"/>
    <property type="gene ID" value="Bo1g134690"/>
</dbReference>
<reference evidence="3" key="2">
    <citation type="submission" date="2015-03" db="UniProtKB">
        <authorList>
            <consortium name="EnsemblPlants"/>
        </authorList>
    </citation>
    <scope>IDENTIFICATION</scope>
</reference>
<protein>
    <recommendedName>
        <fullName evidence="2">DUF4283 domain-containing protein</fullName>
    </recommendedName>
</protein>
<dbReference type="PANTHER" id="PTHR31286:SF55">
    <property type="entry name" value="DUF4283 DOMAIN-CONTAINING PROTEIN"/>
    <property type="match status" value="1"/>
</dbReference>
<dbReference type="Pfam" id="PF14111">
    <property type="entry name" value="DUF4283"/>
    <property type="match status" value="1"/>
</dbReference>
<feature type="region of interest" description="Disordered" evidence="1">
    <location>
        <begin position="1"/>
        <end position="37"/>
    </location>
</feature>
<dbReference type="InterPro" id="IPR040256">
    <property type="entry name" value="At4g02000-like"/>
</dbReference>
<dbReference type="EnsemblPlants" id="Bo1g134690.1">
    <property type="protein sequence ID" value="Bo1g134690.1"/>
    <property type="gene ID" value="Bo1g134690"/>
</dbReference>
<reference evidence="3 4" key="1">
    <citation type="journal article" date="2014" name="Genome Biol.">
        <title>Transcriptome and methylome profiling reveals relics of genome dominance in the mesopolyploid Brassica oleracea.</title>
        <authorList>
            <person name="Parkin I.A."/>
            <person name="Koh C."/>
            <person name="Tang H."/>
            <person name="Robinson S.J."/>
            <person name="Kagale S."/>
            <person name="Clarke W.E."/>
            <person name="Town C.D."/>
            <person name="Nixon J."/>
            <person name="Krishnakumar V."/>
            <person name="Bidwell S.L."/>
            <person name="Denoeud F."/>
            <person name="Belcram H."/>
            <person name="Links M.G."/>
            <person name="Just J."/>
            <person name="Clarke C."/>
            <person name="Bender T."/>
            <person name="Huebert T."/>
            <person name="Mason A.S."/>
            <person name="Pires J.C."/>
            <person name="Barker G."/>
            <person name="Moore J."/>
            <person name="Walley P.G."/>
            <person name="Manoli S."/>
            <person name="Batley J."/>
            <person name="Edwards D."/>
            <person name="Nelson M.N."/>
            <person name="Wang X."/>
            <person name="Paterson A.H."/>
            <person name="King G."/>
            <person name="Bancroft I."/>
            <person name="Chalhoub B."/>
            <person name="Sharpe A.G."/>
        </authorList>
    </citation>
    <scope>NUCLEOTIDE SEQUENCE</scope>
    <source>
        <strain evidence="3 4">cv. TO1000</strain>
    </source>
</reference>
<feature type="compositionally biased region" description="Low complexity" evidence="1">
    <location>
        <begin position="8"/>
        <end position="23"/>
    </location>
</feature>
<dbReference type="PANTHER" id="PTHR31286">
    <property type="entry name" value="GLYCINE-RICH CELL WALL STRUCTURAL PROTEIN 1.8-LIKE"/>
    <property type="match status" value="1"/>
</dbReference>
<organism evidence="3 4">
    <name type="scientific">Brassica oleracea var. oleracea</name>
    <dbReference type="NCBI Taxonomy" id="109376"/>
    <lineage>
        <taxon>Eukaryota</taxon>
        <taxon>Viridiplantae</taxon>
        <taxon>Streptophyta</taxon>
        <taxon>Embryophyta</taxon>
        <taxon>Tracheophyta</taxon>
        <taxon>Spermatophyta</taxon>
        <taxon>Magnoliopsida</taxon>
        <taxon>eudicotyledons</taxon>
        <taxon>Gunneridae</taxon>
        <taxon>Pentapetalae</taxon>
        <taxon>rosids</taxon>
        <taxon>malvids</taxon>
        <taxon>Brassicales</taxon>
        <taxon>Brassicaceae</taxon>
        <taxon>Brassiceae</taxon>
        <taxon>Brassica</taxon>
    </lineage>
</organism>
<keyword evidence="4" id="KW-1185">Reference proteome</keyword>
<dbReference type="eggNOG" id="KOG1075">
    <property type="taxonomic scope" value="Eukaryota"/>
</dbReference>
<feature type="region of interest" description="Disordered" evidence="1">
    <location>
        <begin position="408"/>
        <end position="429"/>
    </location>
</feature>
<dbReference type="Proteomes" id="UP000032141">
    <property type="component" value="Chromosome C1"/>
</dbReference>
<accession>A0A0D3ADT0</accession>
<dbReference type="AlphaFoldDB" id="A0A0D3ADT0"/>
<dbReference type="HOGENOM" id="CLU_017983_0_1_1"/>
<proteinExistence type="predicted"/>
<name>A0A0D3ADT0_BRAOL</name>
<evidence type="ECO:0000256" key="1">
    <source>
        <dbReference type="SAM" id="MobiDB-lite"/>
    </source>
</evidence>
<evidence type="ECO:0000259" key="2">
    <source>
        <dbReference type="Pfam" id="PF14111"/>
    </source>
</evidence>
<evidence type="ECO:0000313" key="4">
    <source>
        <dbReference type="Proteomes" id="UP000032141"/>
    </source>
</evidence>